<reference evidence="2" key="1">
    <citation type="submission" date="2021-02" db="EMBL/GenBank/DDBJ databases">
        <authorList>
            <person name="Dougan E. K."/>
            <person name="Rhodes N."/>
            <person name="Thang M."/>
            <person name="Chan C."/>
        </authorList>
    </citation>
    <scope>NUCLEOTIDE SEQUENCE</scope>
</reference>
<keyword evidence="1" id="KW-0472">Membrane</keyword>
<name>A0A812UJP3_9DINO</name>
<evidence type="ECO:0000256" key="1">
    <source>
        <dbReference type="SAM" id="Phobius"/>
    </source>
</evidence>
<organism evidence="2 3">
    <name type="scientific">Symbiodinium natans</name>
    <dbReference type="NCBI Taxonomy" id="878477"/>
    <lineage>
        <taxon>Eukaryota</taxon>
        <taxon>Sar</taxon>
        <taxon>Alveolata</taxon>
        <taxon>Dinophyceae</taxon>
        <taxon>Suessiales</taxon>
        <taxon>Symbiodiniaceae</taxon>
        <taxon>Symbiodinium</taxon>
    </lineage>
</organism>
<keyword evidence="1" id="KW-0812">Transmembrane</keyword>
<accession>A0A812UJP3</accession>
<comment type="caution">
    <text evidence="2">The sequence shown here is derived from an EMBL/GenBank/DDBJ whole genome shotgun (WGS) entry which is preliminary data.</text>
</comment>
<feature type="transmembrane region" description="Helical" evidence="1">
    <location>
        <begin position="115"/>
        <end position="136"/>
    </location>
</feature>
<protein>
    <submittedName>
        <fullName evidence="2">YqeH protein</fullName>
    </submittedName>
</protein>
<dbReference type="EMBL" id="CAJNDS010002723">
    <property type="protein sequence ID" value="CAE7573631.1"/>
    <property type="molecule type" value="Genomic_DNA"/>
</dbReference>
<dbReference type="OrthoDB" id="1696305at2759"/>
<feature type="transmembrane region" description="Helical" evidence="1">
    <location>
        <begin position="65"/>
        <end position="85"/>
    </location>
</feature>
<keyword evidence="3" id="KW-1185">Reference proteome</keyword>
<dbReference type="Proteomes" id="UP000604046">
    <property type="component" value="Unassembled WGS sequence"/>
</dbReference>
<evidence type="ECO:0000313" key="2">
    <source>
        <dbReference type="EMBL" id="CAE7573631.1"/>
    </source>
</evidence>
<sequence>MQEYTVTPWSSCTCYMQCVPGVMTRSVTCPAGVTCQEPKPSTAQSCVCKHCSDCDVLPFVLATAAAYGTTGLVAFLLWLGFVVVAQLEEDDYTDMSCGLKCLGCFCKFLPIVTKIMTYATMLLIIVLVVTALVPIGEIYSDCKGSVTFTQLAIGGIVVWVVQLIVGVYMHRNKPMPPWLHTAQSSGALKLICKPLNAVGP</sequence>
<gene>
    <name evidence="2" type="primary">yqeH</name>
    <name evidence="2" type="ORF">SNAT2548_LOCUS32711</name>
</gene>
<evidence type="ECO:0000313" key="3">
    <source>
        <dbReference type="Proteomes" id="UP000604046"/>
    </source>
</evidence>
<feature type="transmembrane region" description="Helical" evidence="1">
    <location>
        <begin position="148"/>
        <end position="169"/>
    </location>
</feature>
<keyword evidence="1" id="KW-1133">Transmembrane helix</keyword>
<dbReference type="AlphaFoldDB" id="A0A812UJP3"/>
<proteinExistence type="predicted"/>